<protein>
    <submittedName>
        <fullName evidence="1">Uncharacterized protein</fullName>
    </submittedName>
</protein>
<organism evidence="1 2">
    <name type="scientific">Asbolus verrucosus</name>
    <name type="common">Desert ironclad beetle</name>
    <dbReference type="NCBI Taxonomy" id="1661398"/>
    <lineage>
        <taxon>Eukaryota</taxon>
        <taxon>Metazoa</taxon>
        <taxon>Ecdysozoa</taxon>
        <taxon>Arthropoda</taxon>
        <taxon>Hexapoda</taxon>
        <taxon>Insecta</taxon>
        <taxon>Pterygota</taxon>
        <taxon>Neoptera</taxon>
        <taxon>Endopterygota</taxon>
        <taxon>Coleoptera</taxon>
        <taxon>Polyphaga</taxon>
        <taxon>Cucujiformia</taxon>
        <taxon>Tenebrionidae</taxon>
        <taxon>Pimeliinae</taxon>
        <taxon>Asbolus</taxon>
    </lineage>
</organism>
<dbReference type="AlphaFoldDB" id="A0A482W940"/>
<dbReference type="Proteomes" id="UP000292052">
    <property type="component" value="Unassembled WGS sequence"/>
</dbReference>
<keyword evidence="2" id="KW-1185">Reference proteome</keyword>
<accession>A0A482W940</accession>
<evidence type="ECO:0000313" key="2">
    <source>
        <dbReference type="Proteomes" id="UP000292052"/>
    </source>
</evidence>
<reference evidence="1 2" key="1">
    <citation type="submission" date="2017-03" db="EMBL/GenBank/DDBJ databases">
        <title>Genome of the blue death feigning beetle - Asbolus verrucosus.</title>
        <authorList>
            <person name="Rider S.D."/>
        </authorList>
    </citation>
    <scope>NUCLEOTIDE SEQUENCE [LARGE SCALE GENOMIC DNA]</scope>
    <source>
        <strain evidence="1">Butters</strain>
        <tissue evidence="1">Head and leg muscle</tissue>
    </source>
</reference>
<evidence type="ECO:0000313" key="1">
    <source>
        <dbReference type="EMBL" id="RZC41690.1"/>
    </source>
</evidence>
<name>A0A482W940_ASBVE</name>
<comment type="caution">
    <text evidence="1">The sequence shown here is derived from an EMBL/GenBank/DDBJ whole genome shotgun (WGS) entry which is preliminary data.</text>
</comment>
<proteinExistence type="predicted"/>
<dbReference type="EMBL" id="QDEB01014966">
    <property type="protein sequence ID" value="RZC41690.1"/>
    <property type="molecule type" value="Genomic_DNA"/>
</dbReference>
<sequence length="30" mass="3401">MSFSQTNVIFYEMALSIYETCIIGQLTIPS</sequence>
<gene>
    <name evidence="1" type="ORF">BDFB_004207</name>
</gene>